<proteinExistence type="predicted"/>
<protein>
    <submittedName>
        <fullName evidence="2">Uncharacterized protein</fullName>
    </submittedName>
</protein>
<name>A0A9K3LZT7_9STRA</name>
<sequence>MLCPAVLVIVAFQLLLLHSRCLKSTVAFLQAVEKKPPPKIRRASWTATDSTLPATVTWRTVQSLSMSLSGDDNDIADPYDIATLLLNLVVDRRAEEVEDSFEAWVRRLTPSYKIKRQEQRLQIENLVDQLQQYGKRSNERTKFGKPPTIRPTLTYDVMESLLASGFFCTLYWYTPGDDNAPKPIWEQVSLKKNNIKGQQYYERNDFEEAVINYSEIWGRLIFLTAEGTFSPMDGILEKPNQSPLPKRNALSRLVPNSRSLRTCPDVFQVDATKVTLHILGFELELPIQGRSNLVILYADPRIRIFVSPIESKTVVGNWEEAGLVVVQVRNDLARIGSSQNGTPQDLR</sequence>
<feature type="chain" id="PRO_5039914795" evidence="1">
    <location>
        <begin position="22"/>
        <end position="347"/>
    </location>
</feature>
<dbReference type="Proteomes" id="UP000693970">
    <property type="component" value="Unassembled WGS sequence"/>
</dbReference>
<accession>A0A9K3LZT7</accession>
<evidence type="ECO:0000256" key="1">
    <source>
        <dbReference type="SAM" id="SignalP"/>
    </source>
</evidence>
<evidence type="ECO:0000313" key="3">
    <source>
        <dbReference type="Proteomes" id="UP000693970"/>
    </source>
</evidence>
<evidence type="ECO:0000313" key="2">
    <source>
        <dbReference type="EMBL" id="KAG7371139.1"/>
    </source>
</evidence>
<dbReference type="AlphaFoldDB" id="A0A9K3LZT7"/>
<keyword evidence="3" id="KW-1185">Reference proteome</keyword>
<reference evidence="2" key="1">
    <citation type="journal article" date="2021" name="Sci. Rep.">
        <title>Diploid genomic architecture of Nitzschia inconspicua, an elite biomass production diatom.</title>
        <authorList>
            <person name="Oliver A."/>
            <person name="Podell S."/>
            <person name="Pinowska A."/>
            <person name="Traller J.C."/>
            <person name="Smith S.R."/>
            <person name="McClure R."/>
            <person name="Beliaev A."/>
            <person name="Bohutskyi P."/>
            <person name="Hill E.A."/>
            <person name="Rabines A."/>
            <person name="Zheng H."/>
            <person name="Allen L.Z."/>
            <person name="Kuo A."/>
            <person name="Grigoriev I.V."/>
            <person name="Allen A.E."/>
            <person name="Hazlebeck D."/>
            <person name="Allen E.E."/>
        </authorList>
    </citation>
    <scope>NUCLEOTIDE SEQUENCE</scope>
    <source>
        <strain evidence="2">Hildebrandi</strain>
    </source>
</reference>
<keyword evidence="1" id="KW-0732">Signal</keyword>
<feature type="signal peptide" evidence="1">
    <location>
        <begin position="1"/>
        <end position="21"/>
    </location>
</feature>
<organism evidence="2 3">
    <name type="scientific">Nitzschia inconspicua</name>
    <dbReference type="NCBI Taxonomy" id="303405"/>
    <lineage>
        <taxon>Eukaryota</taxon>
        <taxon>Sar</taxon>
        <taxon>Stramenopiles</taxon>
        <taxon>Ochrophyta</taxon>
        <taxon>Bacillariophyta</taxon>
        <taxon>Bacillariophyceae</taxon>
        <taxon>Bacillariophycidae</taxon>
        <taxon>Bacillariales</taxon>
        <taxon>Bacillariaceae</taxon>
        <taxon>Nitzschia</taxon>
    </lineage>
</organism>
<dbReference type="EMBL" id="JAGRRH010000004">
    <property type="protein sequence ID" value="KAG7371139.1"/>
    <property type="molecule type" value="Genomic_DNA"/>
</dbReference>
<comment type="caution">
    <text evidence="2">The sequence shown here is derived from an EMBL/GenBank/DDBJ whole genome shotgun (WGS) entry which is preliminary data.</text>
</comment>
<dbReference type="OrthoDB" id="48201at2759"/>
<gene>
    <name evidence="2" type="ORF">IV203_019709</name>
</gene>
<reference evidence="2" key="2">
    <citation type="submission" date="2021-04" db="EMBL/GenBank/DDBJ databases">
        <authorList>
            <person name="Podell S."/>
        </authorList>
    </citation>
    <scope>NUCLEOTIDE SEQUENCE</scope>
    <source>
        <strain evidence="2">Hildebrandi</strain>
    </source>
</reference>